<dbReference type="EMBL" id="LLXI01004525">
    <property type="protein sequence ID" value="PKY60712.1"/>
    <property type="molecule type" value="Genomic_DNA"/>
</dbReference>
<accession>A0A2I1HPB7</accession>
<evidence type="ECO:0000313" key="2">
    <source>
        <dbReference type="Proteomes" id="UP000234323"/>
    </source>
</evidence>
<evidence type="ECO:0000313" key="1">
    <source>
        <dbReference type="EMBL" id="PKY60712.1"/>
    </source>
</evidence>
<dbReference type="VEuPathDB" id="FungiDB:RhiirFUN_006095"/>
<reference evidence="1 2" key="1">
    <citation type="submission" date="2015-10" db="EMBL/GenBank/DDBJ databases">
        <title>Genome analyses suggest a sexual origin of heterokaryosis in a supposedly ancient asexual fungus.</title>
        <authorList>
            <person name="Ropars J."/>
            <person name="Sedzielewska K."/>
            <person name="Noel J."/>
            <person name="Charron P."/>
            <person name="Farinelli L."/>
            <person name="Marton T."/>
            <person name="Kruger M."/>
            <person name="Pelin A."/>
            <person name="Brachmann A."/>
            <person name="Corradi N."/>
        </authorList>
    </citation>
    <scope>NUCLEOTIDE SEQUENCE [LARGE SCALE GENOMIC DNA]</scope>
    <source>
        <strain evidence="1 2">A4</strain>
    </source>
</reference>
<protein>
    <submittedName>
        <fullName evidence="1">Uncharacterized protein</fullName>
    </submittedName>
</protein>
<dbReference type="Proteomes" id="UP000234323">
    <property type="component" value="Unassembled WGS sequence"/>
</dbReference>
<keyword evidence="2" id="KW-1185">Reference proteome</keyword>
<organism evidence="1 2">
    <name type="scientific">Rhizophagus irregularis</name>
    <dbReference type="NCBI Taxonomy" id="588596"/>
    <lineage>
        <taxon>Eukaryota</taxon>
        <taxon>Fungi</taxon>
        <taxon>Fungi incertae sedis</taxon>
        <taxon>Mucoromycota</taxon>
        <taxon>Glomeromycotina</taxon>
        <taxon>Glomeromycetes</taxon>
        <taxon>Glomerales</taxon>
        <taxon>Glomeraceae</taxon>
        <taxon>Rhizophagus</taxon>
    </lineage>
</organism>
<dbReference type="VEuPathDB" id="FungiDB:RhiirFUN_010550"/>
<name>A0A2I1HPB7_9GLOM</name>
<comment type="caution">
    <text evidence="1">The sequence shown here is derived from an EMBL/GenBank/DDBJ whole genome shotgun (WGS) entry which is preliminary data.</text>
</comment>
<sequence length="446" mass="51646">MYQDFELKYTYIGNDPNDVWRKVGILQGHKALEANKKGYDGKRRILSIIAEKFSYNVLMEKLKVAQGSILEARKYARINGPGCVVIEKPIRKVKRITPEQKQQFDSFFQNKAHIIMSSYKTDAKTGQPVVYLKNTKNVLWEKFKETFPNGIKRTTFYTQLMEPKFPWKIPIPHASGICPKRLPLQELTNELQNRKIDYGNQNKRRKLVEILDKELTHETLENKDVTEFPLSSGWATKEVQKYGKKGSGKRIKKRILAILEECFLAGNVDKSYRMTAQDMWNLLTLKAQEGEIESSDVPKVTTIQSWITRYAAQLREKSAQKVNIFVTVIFGMGHSEMSVNMQHVFFEMLIYIQIRDYFLGNEGDADVAYNEIIRFYYLQGGSVFSPKTIFLNPFRPPELKHKTNKGAPQKVVAKPYSLPTDLQSHESLNMLNSPFFYDNSHNLPNF</sequence>
<gene>
    <name evidence="1" type="ORF">RhiirA4_519647</name>
</gene>
<proteinExistence type="predicted"/>
<dbReference type="VEuPathDB" id="FungiDB:RhiirA1_541803"/>
<dbReference type="VEuPathDB" id="FungiDB:FUN_014300"/>
<dbReference type="VEuPathDB" id="FungiDB:RhiirA1_482980"/>
<dbReference type="AlphaFoldDB" id="A0A2I1HPB7"/>